<keyword evidence="3 7" id="KW-0862">Zinc</keyword>
<name>A0A0A7FSU7_9CLOT</name>
<organism evidence="9 10">
    <name type="scientific">Clostridium baratii str. Sullivan</name>
    <dbReference type="NCBI Taxonomy" id="1415775"/>
    <lineage>
        <taxon>Bacteria</taxon>
        <taxon>Bacillati</taxon>
        <taxon>Bacillota</taxon>
        <taxon>Clostridia</taxon>
        <taxon>Eubacteriales</taxon>
        <taxon>Clostridiaceae</taxon>
        <taxon>Clostridium</taxon>
    </lineage>
</organism>
<dbReference type="GO" id="GO:0003700">
    <property type="term" value="F:DNA-binding transcription factor activity"/>
    <property type="evidence" value="ECO:0007669"/>
    <property type="project" value="InterPro"/>
</dbReference>
<dbReference type="STRING" id="1561.NPD11_2864"/>
<sequence length="139" mass="16119">MDVEIILKNKGLKVTKARIKILTILQQSKESISADKIFDICREDDTNINLSTVYRTLDVFLENNIIDKFILEDSVSIYKLHKANHKHLLECDICHKEVELNCPMIQIEEIINRQTGFTLTEHNLQMKGVCDECKKTSQK</sequence>
<feature type="binding site" evidence="7">
    <location>
        <position position="91"/>
    </location>
    <ligand>
        <name>Zn(2+)</name>
        <dbReference type="ChEBI" id="CHEBI:29105"/>
    </ligand>
</feature>
<dbReference type="InterPro" id="IPR043135">
    <property type="entry name" value="Fur_C"/>
</dbReference>
<evidence type="ECO:0000256" key="2">
    <source>
        <dbReference type="ARBA" id="ARBA00022491"/>
    </source>
</evidence>
<dbReference type="SUPFAM" id="SSF46785">
    <property type="entry name" value="Winged helix' DNA-binding domain"/>
    <property type="match status" value="1"/>
</dbReference>
<dbReference type="Gene3D" id="3.30.1490.190">
    <property type="match status" value="1"/>
</dbReference>
<dbReference type="Proteomes" id="UP000030635">
    <property type="component" value="Chromosome"/>
</dbReference>
<evidence type="ECO:0000313" key="10">
    <source>
        <dbReference type="Proteomes" id="UP000030635"/>
    </source>
</evidence>
<evidence type="ECO:0000256" key="5">
    <source>
        <dbReference type="ARBA" id="ARBA00023125"/>
    </source>
</evidence>
<dbReference type="PANTHER" id="PTHR33202">
    <property type="entry name" value="ZINC UPTAKE REGULATION PROTEIN"/>
    <property type="match status" value="1"/>
</dbReference>
<feature type="binding site" evidence="8">
    <location>
        <position position="122"/>
    </location>
    <ligand>
        <name>Fe cation</name>
        <dbReference type="ChEBI" id="CHEBI:24875"/>
    </ligand>
</feature>
<keyword evidence="4" id="KW-0805">Transcription regulation</keyword>
<evidence type="ECO:0000256" key="1">
    <source>
        <dbReference type="ARBA" id="ARBA00007957"/>
    </source>
</evidence>
<evidence type="ECO:0000256" key="8">
    <source>
        <dbReference type="PIRSR" id="PIRSR602481-2"/>
    </source>
</evidence>
<dbReference type="Pfam" id="PF01475">
    <property type="entry name" value="FUR"/>
    <property type="match status" value="1"/>
</dbReference>
<protein>
    <submittedName>
        <fullName evidence="9">Ferric uptake regulator family protein</fullName>
    </submittedName>
</protein>
<dbReference type="RefSeq" id="WP_039310730.1">
    <property type="nucleotide sequence ID" value="NZ_CP006905.1"/>
</dbReference>
<comment type="cofactor">
    <cofactor evidence="8">
        <name>Mn(2+)</name>
        <dbReference type="ChEBI" id="CHEBI:29035"/>
    </cofactor>
    <cofactor evidence="8">
        <name>Fe(2+)</name>
        <dbReference type="ChEBI" id="CHEBI:29033"/>
    </cofactor>
    <text evidence="8">Binds 1 Mn(2+) or Fe(2+) ion per subunit.</text>
</comment>
<comment type="cofactor">
    <cofactor evidence="7">
        <name>Zn(2+)</name>
        <dbReference type="ChEBI" id="CHEBI:29105"/>
    </cofactor>
    <text evidence="7">Binds 1 zinc ion per subunit.</text>
</comment>
<dbReference type="GO" id="GO:0008270">
    <property type="term" value="F:zinc ion binding"/>
    <property type="evidence" value="ECO:0007669"/>
    <property type="project" value="TreeGrafter"/>
</dbReference>
<dbReference type="InterPro" id="IPR036390">
    <property type="entry name" value="WH_DNA-bd_sf"/>
</dbReference>
<keyword evidence="10" id="KW-1185">Reference proteome</keyword>
<keyword evidence="7" id="KW-0479">Metal-binding</keyword>
<feature type="binding site" evidence="7">
    <location>
        <position position="130"/>
    </location>
    <ligand>
        <name>Zn(2+)</name>
        <dbReference type="ChEBI" id="CHEBI:29105"/>
    </ligand>
</feature>
<dbReference type="Gene3D" id="1.10.10.10">
    <property type="entry name" value="Winged helix-like DNA-binding domain superfamily/Winged helix DNA-binding domain"/>
    <property type="match status" value="1"/>
</dbReference>
<evidence type="ECO:0000256" key="3">
    <source>
        <dbReference type="ARBA" id="ARBA00022833"/>
    </source>
</evidence>
<keyword evidence="2" id="KW-0678">Repressor</keyword>
<dbReference type="InterPro" id="IPR036388">
    <property type="entry name" value="WH-like_DNA-bd_sf"/>
</dbReference>
<dbReference type="GO" id="GO:0000976">
    <property type="term" value="F:transcription cis-regulatory region binding"/>
    <property type="evidence" value="ECO:0007669"/>
    <property type="project" value="TreeGrafter"/>
</dbReference>
<dbReference type="InterPro" id="IPR002481">
    <property type="entry name" value="FUR"/>
</dbReference>
<reference evidence="9 10" key="1">
    <citation type="journal article" date="2015" name="Infect. Genet. Evol.">
        <title>Genomic sequences of six botulinum neurotoxin-producing strains representing three clostridial species illustrate the mobility and diversity of botulinum neurotoxin genes.</title>
        <authorList>
            <person name="Smith T.J."/>
            <person name="Hill K.K."/>
            <person name="Xie G."/>
            <person name="Foley B.T."/>
            <person name="Williamson C.H."/>
            <person name="Foster J.T."/>
            <person name="Johnson S.L."/>
            <person name="Chertkov O."/>
            <person name="Teshima H."/>
            <person name="Gibbons H.S."/>
            <person name="Johnsky L.A."/>
            <person name="Karavis M.A."/>
            <person name="Smith L.A."/>
        </authorList>
    </citation>
    <scope>NUCLEOTIDE SEQUENCE [LARGE SCALE GENOMIC DNA]</scope>
    <source>
        <strain evidence="9">Sullivan</strain>
    </source>
</reference>
<dbReference type="AlphaFoldDB" id="A0A0A7FSU7"/>
<dbReference type="GO" id="GO:0045892">
    <property type="term" value="P:negative regulation of DNA-templated transcription"/>
    <property type="evidence" value="ECO:0007669"/>
    <property type="project" value="TreeGrafter"/>
</dbReference>
<proteinExistence type="inferred from homology"/>
<keyword evidence="6" id="KW-0804">Transcription</keyword>
<feature type="binding site" evidence="7">
    <location>
        <position position="133"/>
    </location>
    <ligand>
        <name>Zn(2+)</name>
        <dbReference type="ChEBI" id="CHEBI:29105"/>
    </ligand>
</feature>
<dbReference type="KEGG" id="cbv:U729_116"/>
<accession>A0A0A7FSU7</accession>
<keyword evidence="8" id="KW-0408">Iron</keyword>
<dbReference type="HOGENOM" id="CLU_096072_5_1_9"/>
<evidence type="ECO:0000256" key="6">
    <source>
        <dbReference type="ARBA" id="ARBA00023163"/>
    </source>
</evidence>
<keyword evidence="5" id="KW-0238">DNA-binding</keyword>
<dbReference type="OrthoDB" id="8659436at2"/>
<evidence type="ECO:0000313" key="9">
    <source>
        <dbReference type="EMBL" id="AIY82677.1"/>
    </source>
</evidence>
<comment type="similarity">
    <text evidence="1">Belongs to the Fur family.</text>
</comment>
<dbReference type="EMBL" id="CP006905">
    <property type="protein sequence ID" value="AIY82677.1"/>
    <property type="molecule type" value="Genomic_DNA"/>
</dbReference>
<dbReference type="GO" id="GO:1900376">
    <property type="term" value="P:regulation of secondary metabolite biosynthetic process"/>
    <property type="evidence" value="ECO:0007669"/>
    <property type="project" value="TreeGrafter"/>
</dbReference>
<dbReference type="CDD" id="cd07153">
    <property type="entry name" value="Fur_like"/>
    <property type="match status" value="1"/>
</dbReference>
<dbReference type="PANTHER" id="PTHR33202:SF8">
    <property type="entry name" value="PEROXIDE-RESPONSIVE REPRESSOR PERR"/>
    <property type="match status" value="1"/>
</dbReference>
<gene>
    <name evidence="9" type="ORF">U729_116</name>
</gene>
<evidence type="ECO:0000256" key="4">
    <source>
        <dbReference type="ARBA" id="ARBA00023015"/>
    </source>
</evidence>
<dbReference type="eggNOG" id="COG0735">
    <property type="taxonomic scope" value="Bacteria"/>
</dbReference>
<feature type="binding site" evidence="7">
    <location>
        <position position="94"/>
    </location>
    <ligand>
        <name>Zn(2+)</name>
        <dbReference type="ChEBI" id="CHEBI:29105"/>
    </ligand>
</feature>
<evidence type="ECO:0000256" key="7">
    <source>
        <dbReference type="PIRSR" id="PIRSR602481-1"/>
    </source>
</evidence>